<dbReference type="Proteomes" id="UP000050794">
    <property type="component" value="Unassembled WGS sequence"/>
</dbReference>
<evidence type="ECO:0000313" key="3">
    <source>
        <dbReference type="Proteomes" id="UP000050794"/>
    </source>
</evidence>
<sequence>MNATVDETTRPMNSRHLLLLALFATLLAVFNSKTDVDAAPNKILMRFGKRTYVGDRNPDEWITEKDIANLRNLYYLMREGGDQQGTR</sequence>
<keyword evidence="3" id="KW-1185">Reference proteome</keyword>
<reference evidence="2 3" key="2">
    <citation type="submission" date="2018-11" db="EMBL/GenBank/DDBJ databases">
        <authorList>
            <consortium name="Pathogen Informatics"/>
        </authorList>
    </citation>
    <scope>NUCLEOTIDE SEQUENCE [LARGE SCALE GENOMIC DNA]</scope>
</reference>
<evidence type="ECO:0000313" key="2">
    <source>
        <dbReference type="EMBL" id="VDM46931.1"/>
    </source>
</evidence>
<gene>
    <name evidence="2" type="ORF">TCNE_LOCUS15610</name>
</gene>
<dbReference type="WBParaSite" id="TCNE_0001561101-mRNA-1">
    <property type="protein sequence ID" value="TCNE_0001561101-mRNA-1"/>
    <property type="gene ID" value="TCNE_0001561101"/>
</dbReference>
<evidence type="ECO:0000256" key="1">
    <source>
        <dbReference type="SAM" id="SignalP"/>
    </source>
</evidence>
<organism evidence="3 4">
    <name type="scientific">Toxocara canis</name>
    <name type="common">Canine roundworm</name>
    <dbReference type="NCBI Taxonomy" id="6265"/>
    <lineage>
        <taxon>Eukaryota</taxon>
        <taxon>Metazoa</taxon>
        <taxon>Ecdysozoa</taxon>
        <taxon>Nematoda</taxon>
        <taxon>Chromadorea</taxon>
        <taxon>Rhabditida</taxon>
        <taxon>Spirurina</taxon>
        <taxon>Ascaridomorpha</taxon>
        <taxon>Ascaridoidea</taxon>
        <taxon>Toxocaridae</taxon>
        <taxon>Toxocara</taxon>
    </lineage>
</organism>
<evidence type="ECO:0000313" key="4">
    <source>
        <dbReference type="WBParaSite" id="TCNE_0001561101-mRNA-1"/>
    </source>
</evidence>
<feature type="signal peptide" evidence="1">
    <location>
        <begin position="1"/>
        <end position="38"/>
    </location>
</feature>
<dbReference type="AlphaFoldDB" id="A0A183V4E0"/>
<reference evidence="4" key="1">
    <citation type="submission" date="2016-06" db="UniProtKB">
        <authorList>
            <consortium name="WormBaseParasite"/>
        </authorList>
    </citation>
    <scope>IDENTIFICATION</scope>
</reference>
<protein>
    <submittedName>
        <fullName evidence="4">Neuropeptide E-V</fullName>
    </submittedName>
</protein>
<keyword evidence="1" id="KW-0732">Signal</keyword>
<name>A0A183V4E0_TOXCA</name>
<accession>A0A183V4E0</accession>
<proteinExistence type="predicted"/>
<feature type="chain" id="PRO_5044553599" evidence="1">
    <location>
        <begin position="39"/>
        <end position="87"/>
    </location>
</feature>
<dbReference type="EMBL" id="UYWY01022980">
    <property type="protein sequence ID" value="VDM46931.1"/>
    <property type="molecule type" value="Genomic_DNA"/>
</dbReference>